<dbReference type="SMART" id="SM00028">
    <property type="entry name" value="TPR"/>
    <property type="match status" value="1"/>
</dbReference>
<evidence type="ECO:0000313" key="2">
    <source>
        <dbReference type="EMBL" id="RII82775.1"/>
    </source>
</evidence>
<dbReference type="EMBL" id="NQOU01000003">
    <property type="protein sequence ID" value="RII82775.1"/>
    <property type="molecule type" value="Genomic_DNA"/>
</dbReference>
<evidence type="ECO:0000256" key="1">
    <source>
        <dbReference type="PROSITE-ProRule" id="PRU00339"/>
    </source>
</evidence>
<keyword evidence="3" id="KW-1185">Reference proteome</keyword>
<proteinExistence type="predicted"/>
<accession>A0ABX9MV13</accession>
<gene>
    <name evidence="2" type="ORF">CJO09_09320</name>
</gene>
<dbReference type="InterPro" id="IPR019734">
    <property type="entry name" value="TPR_rpt"/>
</dbReference>
<protein>
    <recommendedName>
        <fullName evidence="4">Tetratricopeptide repeat protein</fullName>
    </recommendedName>
</protein>
<organism evidence="2 3">
    <name type="scientific">Neopusillimonas maritima</name>
    <dbReference type="NCBI Taxonomy" id="2026239"/>
    <lineage>
        <taxon>Bacteria</taxon>
        <taxon>Pseudomonadati</taxon>
        <taxon>Pseudomonadota</taxon>
        <taxon>Betaproteobacteria</taxon>
        <taxon>Burkholderiales</taxon>
        <taxon>Alcaligenaceae</taxon>
        <taxon>Neopusillimonas</taxon>
    </lineage>
</organism>
<dbReference type="Proteomes" id="UP000266483">
    <property type="component" value="Unassembled WGS sequence"/>
</dbReference>
<evidence type="ECO:0000313" key="3">
    <source>
        <dbReference type="Proteomes" id="UP000266483"/>
    </source>
</evidence>
<dbReference type="Gene3D" id="1.25.40.10">
    <property type="entry name" value="Tetratricopeptide repeat domain"/>
    <property type="match status" value="1"/>
</dbReference>
<evidence type="ECO:0008006" key="4">
    <source>
        <dbReference type="Google" id="ProtNLM"/>
    </source>
</evidence>
<dbReference type="SUPFAM" id="SSF48452">
    <property type="entry name" value="TPR-like"/>
    <property type="match status" value="1"/>
</dbReference>
<keyword evidence="1" id="KW-0802">TPR repeat</keyword>
<dbReference type="PROSITE" id="PS50005">
    <property type="entry name" value="TPR"/>
    <property type="match status" value="1"/>
</dbReference>
<dbReference type="InterPro" id="IPR011990">
    <property type="entry name" value="TPR-like_helical_dom_sf"/>
</dbReference>
<name>A0ABX9MV13_9BURK</name>
<dbReference type="Pfam" id="PF14559">
    <property type="entry name" value="TPR_19"/>
    <property type="match status" value="1"/>
</dbReference>
<feature type="repeat" description="TPR" evidence="1">
    <location>
        <begin position="170"/>
        <end position="203"/>
    </location>
</feature>
<reference evidence="2 3" key="1">
    <citation type="submission" date="2017-08" db="EMBL/GenBank/DDBJ databases">
        <title>Pusillimonas indicus sp. nov., a member of the family Alcaligenaceae isolated from surface seawater.</title>
        <authorList>
            <person name="Li J."/>
        </authorList>
    </citation>
    <scope>NUCLEOTIDE SEQUENCE [LARGE SCALE GENOMIC DNA]</scope>
    <source>
        <strain evidence="2 3">17-4A</strain>
    </source>
</reference>
<comment type="caution">
    <text evidence="2">The sequence shown here is derived from an EMBL/GenBank/DDBJ whole genome shotgun (WGS) entry which is preliminary data.</text>
</comment>
<sequence length="245" mass="27431">MAVDKYSNSTWNRLLWLDTFFSQDTSVRQIIGRICLSVILALPVFAVPSQAIAQTTDNADEKLFNDPPAADKGWQGLANVLEALSPGVDTSLPLTPSQITDRIEQMINQGRAQEALEIIQKRKAQRAESQALGEDVQLMFLHARALAATGRENEAEQIYRDMTITYPELPEPWNNLASIYIKQKQLDRAQDALSMALSAFPEYDLARYNLGQVQLMQAYESFSQARQSGIADAAQKAQEIQRILE</sequence>